<evidence type="ECO:0000256" key="1">
    <source>
        <dbReference type="ARBA" id="ARBA00000707"/>
    </source>
</evidence>
<keyword evidence="9" id="KW-1185">Reference proteome</keyword>
<proteinExistence type="predicted"/>
<evidence type="ECO:0000256" key="3">
    <source>
        <dbReference type="ARBA" id="ARBA00022670"/>
    </source>
</evidence>
<keyword evidence="5 8" id="KW-0378">Hydrolase</keyword>
<evidence type="ECO:0000313" key="9">
    <source>
        <dbReference type="Proteomes" id="UP001152795"/>
    </source>
</evidence>
<comment type="catalytic activity">
    <reaction evidence="1">
        <text>Thiol-dependent hydrolysis of ester, thioester, amide, peptide and isopeptide bonds formed by the C-terminal Gly of ubiquitin (a 76-residue protein attached to proteins as an intracellular targeting signal).</text>
        <dbReference type="EC" id="3.4.19.12"/>
    </reaction>
</comment>
<keyword evidence="4" id="KW-0833">Ubl conjugation pathway</keyword>
<evidence type="ECO:0000256" key="5">
    <source>
        <dbReference type="ARBA" id="ARBA00022801"/>
    </source>
</evidence>
<dbReference type="GO" id="GO:0061136">
    <property type="term" value="P:regulation of proteasomal protein catabolic process"/>
    <property type="evidence" value="ECO:0007669"/>
    <property type="project" value="TreeGrafter"/>
</dbReference>
<dbReference type="EC" id="3.4.19.12" evidence="2"/>
<protein>
    <recommendedName>
        <fullName evidence="2">ubiquitinyl hydrolase 1</fullName>
        <ecNumber evidence="2">3.4.19.12</ecNumber>
    </recommendedName>
</protein>
<evidence type="ECO:0000313" key="8">
    <source>
        <dbReference type="EMBL" id="CAB3993678.1"/>
    </source>
</evidence>
<sequence>VKYLHTGLKNRLTETIHKNSATLGRDADYTKSSLISRLPAYLSIQFVRFYYKEKEKINAKILKDVKFPLTLDVYELCRPELQQKLIPIRDRFKIMDDKKLEEEKKAKLEGKKSAQEKMDVDKEEKKEYESYSFPDDIGSNNSGLYELQAVLTHQGRSSSSGHYVAWIKRNDRKQKVF</sequence>
<evidence type="ECO:0000256" key="4">
    <source>
        <dbReference type="ARBA" id="ARBA00022786"/>
    </source>
</evidence>
<dbReference type="GO" id="GO:0016579">
    <property type="term" value="P:protein deubiquitination"/>
    <property type="evidence" value="ECO:0007669"/>
    <property type="project" value="InterPro"/>
</dbReference>
<name>A0A7D9DT80_PARCT</name>
<comment type="caution">
    <text evidence="8">The sequence shown here is derived from an EMBL/GenBank/DDBJ whole genome shotgun (WGS) entry which is preliminary data.</text>
</comment>
<dbReference type="InterPro" id="IPR028889">
    <property type="entry name" value="USP"/>
</dbReference>
<dbReference type="InterPro" id="IPR038765">
    <property type="entry name" value="Papain-like_cys_pep_sf"/>
</dbReference>
<feature type="non-terminal residue" evidence="8">
    <location>
        <position position="1"/>
    </location>
</feature>
<dbReference type="Gene3D" id="3.90.70.10">
    <property type="entry name" value="Cysteine proteinases"/>
    <property type="match status" value="1"/>
</dbReference>
<dbReference type="PANTHER" id="PTHR43982:SF1">
    <property type="entry name" value="UBIQUITIN CARBOXYL-TERMINAL HYDROLASE 14"/>
    <property type="match status" value="1"/>
</dbReference>
<dbReference type="PANTHER" id="PTHR43982">
    <property type="entry name" value="UBIQUITIN CARBOXYL-TERMINAL HYDROLASE"/>
    <property type="match status" value="1"/>
</dbReference>
<dbReference type="InterPro" id="IPR044635">
    <property type="entry name" value="UBP14-like"/>
</dbReference>
<keyword evidence="6" id="KW-0788">Thiol protease</keyword>
<dbReference type="SUPFAM" id="SSF54001">
    <property type="entry name" value="Cysteine proteinases"/>
    <property type="match status" value="1"/>
</dbReference>
<dbReference type="InterPro" id="IPR018200">
    <property type="entry name" value="USP_CS"/>
</dbReference>
<evidence type="ECO:0000256" key="6">
    <source>
        <dbReference type="ARBA" id="ARBA00022807"/>
    </source>
</evidence>
<reference evidence="8" key="1">
    <citation type="submission" date="2020-04" db="EMBL/GenBank/DDBJ databases">
        <authorList>
            <person name="Alioto T."/>
            <person name="Alioto T."/>
            <person name="Gomez Garrido J."/>
        </authorList>
    </citation>
    <scope>NUCLEOTIDE SEQUENCE</scope>
    <source>
        <strain evidence="8">A484AB</strain>
    </source>
</reference>
<dbReference type="EMBL" id="CACRXK020002307">
    <property type="protein sequence ID" value="CAB3993678.1"/>
    <property type="molecule type" value="Genomic_DNA"/>
</dbReference>
<gene>
    <name evidence="8" type="ORF">PACLA_8A010799</name>
</gene>
<evidence type="ECO:0000256" key="2">
    <source>
        <dbReference type="ARBA" id="ARBA00012759"/>
    </source>
</evidence>
<organism evidence="8 9">
    <name type="scientific">Paramuricea clavata</name>
    <name type="common">Red gorgonian</name>
    <name type="synonym">Violescent sea-whip</name>
    <dbReference type="NCBI Taxonomy" id="317549"/>
    <lineage>
        <taxon>Eukaryota</taxon>
        <taxon>Metazoa</taxon>
        <taxon>Cnidaria</taxon>
        <taxon>Anthozoa</taxon>
        <taxon>Octocorallia</taxon>
        <taxon>Malacalcyonacea</taxon>
        <taxon>Plexauridae</taxon>
        <taxon>Paramuricea</taxon>
    </lineage>
</organism>
<dbReference type="GO" id="GO:0070628">
    <property type="term" value="F:proteasome binding"/>
    <property type="evidence" value="ECO:0007669"/>
    <property type="project" value="TreeGrafter"/>
</dbReference>
<dbReference type="AlphaFoldDB" id="A0A7D9DT80"/>
<dbReference type="GO" id="GO:0004843">
    <property type="term" value="F:cysteine-type deubiquitinase activity"/>
    <property type="evidence" value="ECO:0007669"/>
    <property type="project" value="UniProtKB-EC"/>
</dbReference>
<feature type="compositionally biased region" description="Basic and acidic residues" evidence="7">
    <location>
        <begin position="103"/>
        <end position="129"/>
    </location>
</feature>
<dbReference type="InterPro" id="IPR001394">
    <property type="entry name" value="Peptidase_C19_UCH"/>
</dbReference>
<dbReference type="PROSITE" id="PS00973">
    <property type="entry name" value="USP_2"/>
    <property type="match status" value="1"/>
</dbReference>
<dbReference type="GO" id="GO:0043161">
    <property type="term" value="P:proteasome-mediated ubiquitin-dependent protein catabolic process"/>
    <property type="evidence" value="ECO:0007669"/>
    <property type="project" value="InterPro"/>
</dbReference>
<dbReference type="PROSITE" id="PS50235">
    <property type="entry name" value="USP_3"/>
    <property type="match status" value="1"/>
</dbReference>
<accession>A0A7D9DT80</accession>
<dbReference type="Proteomes" id="UP001152795">
    <property type="component" value="Unassembled WGS sequence"/>
</dbReference>
<feature type="region of interest" description="Disordered" evidence="7">
    <location>
        <begin position="103"/>
        <end position="139"/>
    </location>
</feature>
<keyword evidence="3" id="KW-0645">Protease</keyword>
<evidence type="ECO:0000256" key="7">
    <source>
        <dbReference type="SAM" id="MobiDB-lite"/>
    </source>
</evidence>
<dbReference type="OrthoDB" id="333239at2759"/>
<dbReference type="Pfam" id="PF00443">
    <property type="entry name" value="UCH"/>
    <property type="match status" value="1"/>
</dbReference>